<proteinExistence type="evidence at transcript level"/>
<feature type="disulfide bond" evidence="14">
    <location>
        <begin position="37"/>
        <end position="47"/>
    </location>
</feature>
<dbReference type="PANTHER" id="PTHR10082">
    <property type="entry name" value="INTEGRIN BETA SUBUNIT"/>
    <property type="match status" value="1"/>
</dbReference>
<keyword evidence="12 14" id="KW-1015">Disulfide bond</keyword>
<dbReference type="Pfam" id="PF07974">
    <property type="entry name" value="EGF_2"/>
    <property type="match status" value="1"/>
</dbReference>
<dbReference type="SMART" id="SM01241">
    <property type="entry name" value="Integrin_b_cyt"/>
    <property type="match status" value="1"/>
</dbReference>
<evidence type="ECO:0000256" key="15">
    <source>
        <dbReference type="RuleBase" id="RU000633"/>
    </source>
</evidence>
<feature type="disulfide bond" evidence="14">
    <location>
        <begin position="617"/>
        <end position="626"/>
    </location>
</feature>
<feature type="disulfide bond" evidence="14">
    <location>
        <begin position="586"/>
        <end position="593"/>
    </location>
</feature>
<feature type="disulfide bond" evidence="14">
    <location>
        <begin position="397"/>
        <end position="407"/>
    </location>
</feature>
<dbReference type="SUPFAM" id="SSF103575">
    <property type="entry name" value="Plexin repeat"/>
    <property type="match status" value="1"/>
</dbReference>
<evidence type="ECO:0000256" key="13">
    <source>
        <dbReference type="ARBA" id="ARBA00023180"/>
    </source>
</evidence>
<feature type="disulfide bond" evidence="14">
    <location>
        <begin position="539"/>
        <end position="544"/>
    </location>
</feature>
<feature type="disulfide bond" evidence="14">
    <location>
        <begin position="528"/>
        <end position="537"/>
    </location>
</feature>
<dbReference type="PRINTS" id="PR01186">
    <property type="entry name" value="INTEGRINB"/>
</dbReference>
<feature type="chain" id="PRO_5004157402" description="Integrin beta" evidence="17">
    <location>
        <begin position="20"/>
        <end position="838"/>
    </location>
</feature>
<feature type="disulfide bond" evidence="14">
    <location>
        <begin position="40"/>
        <end position="72"/>
    </location>
</feature>
<dbReference type="PROSITE" id="PS00243">
    <property type="entry name" value="I_EGF_1"/>
    <property type="match status" value="1"/>
</dbReference>
<keyword evidence="11 16" id="KW-0472">Membrane</keyword>
<dbReference type="InterPro" id="IPR040622">
    <property type="entry name" value="EGF_integrin_1"/>
</dbReference>
<evidence type="ECO:0000256" key="12">
    <source>
        <dbReference type="ARBA" id="ARBA00023157"/>
    </source>
</evidence>
<feature type="disulfide bond" evidence="14">
    <location>
        <begin position="484"/>
        <end position="493"/>
    </location>
</feature>
<evidence type="ECO:0000256" key="16">
    <source>
        <dbReference type="SAM" id="Phobius"/>
    </source>
</evidence>
<evidence type="ECO:0000313" key="20">
    <source>
        <dbReference type="EMBL" id="AAB66911.1"/>
    </source>
</evidence>
<feature type="disulfide bond" evidence="14">
    <location>
        <begin position="190"/>
        <end position="198"/>
    </location>
</feature>
<feature type="disulfide bond" evidence="14">
    <location>
        <begin position="609"/>
        <end position="615"/>
    </location>
</feature>
<dbReference type="GO" id="GO:0016477">
    <property type="term" value="P:cell migration"/>
    <property type="evidence" value="ECO:0007669"/>
    <property type="project" value="TreeGrafter"/>
</dbReference>
<feature type="disulfide bond" evidence="14">
    <location>
        <begin position="456"/>
        <end position="460"/>
    </location>
</feature>
<dbReference type="Gene3D" id="2.10.25.10">
    <property type="entry name" value="Laminin"/>
    <property type="match status" value="3"/>
</dbReference>
<feature type="disulfide bond" evidence="14">
    <location>
        <begin position="559"/>
        <end position="565"/>
    </location>
</feature>
<evidence type="ECO:0000256" key="5">
    <source>
        <dbReference type="ARBA" id="ARBA00022692"/>
    </source>
</evidence>
<dbReference type="InterPro" id="IPR014836">
    <property type="entry name" value="Integrin_bsu_cyt_dom"/>
</dbReference>
<dbReference type="InterPro" id="IPR057243">
    <property type="entry name" value="Integrin_I-EGF_CS"/>
</dbReference>
<dbReference type="AlphaFoldDB" id="O18482"/>
<dbReference type="Pfam" id="PF18372">
    <property type="entry name" value="I-EGF_1"/>
    <property type="match status" value="1"/>
</dbReference>
<dbReference type="FunFam" id="3.40.50.410:FF:000002">
    <property type="entry name" value="Integrin beta"/>
    <property type="match status" value="1"/>
</dbReference>
<feature type="disulfide bond" evidence="14">
    <location>
        <begin position="246"/>
        <end position="287"/>
    </location>
</feature>
<keyword evidence="5 15" id="KW-0812">Transmembrane</keyword>
<organism evidence="20">
    <name type="scientific">Ophlitaspongia tenuis</name>
    <dbReference type="NCBI Taxonomy" id="61613"/>
    <lineage>
        <taxon>Eukaryota</taxon>
        <taxon>Metazoa</taxon>
        <taxon>Porifera</taxon>
        <taxon>Demospongiae</taxon>
        <taxon>Heteroscleromorpha</taxon>
        <taxon>Poecilosclerida</taxon>
        <taxon>Microcionidae</taxon>
        <taxon>Ophlitaspongia</taxon>
    </lineage>
</organism>
<dbReference type="GO" id="GO:0007160">
    <property type="term" value="P:cell-matrix adhesion"/>
    <property type="evidence" value="ECO:0007669"/>
    <property type="project" value="TreeGrafter"/>
</dbReference>
<dbReference type="PIRSF" id="PIRSF002512">
    <property type="entry name" value="Integrin_B"/>
    <property type="match status" value="1"/>
</dbReference>
<feature type="disulfide bond" evidence="14">
    <location>
        <begin position="640"/>
        <end position="649"/>
    </location>
</feature>
<dbReference type="PANTHER" id="PTHR10082:SF60">
    <property type="entry name" value="INTEGRIN BETA-PS"/>
    <property type="match status" value="1"/>
</dbReference>
<evidence type="ECO:0000256" key="8">
    <source>
        <dbReference type="ARBA" id="ARBA00022889"/>
    </source>
</evidence>
<feature type="disulfide bond" evidence="14">
    <location>
        <begin position="646"/>
        <end position="761"/>
    </location>
</feature>
<dbReference type="GO" id="GO:0007229">
    <property type="term" value="P:integrin-mediated signaling pathway"/>
    <property type="evidence" value="ECO:0007669"/>
    <property type="project" value="UniProtKB-KW"/>
</dbReference>
<dbReference type="SUPFAM" id="SSF69179">
    <property type="entry name" value="Integrin domains"/>
    <property type="match status" value="1"/>
</dbReference>
<keyword evidence="6 17" id="KW-0732">Signal</keyword>
<dbReference type="GO" id="GO:0005178">
    <property type="term" value="F:integrin binding"/>
    <property type="evidence" value="ECO:0007669"/>
    <property type="project" value="TreeGrafter"/>
</dbReference>
<evidence type="ECO:0000259" key="18">
    <source>
        <dbReference type="SMART" id="SM00187"/>
    </source>
</evidence>
<comment type="subcellular location">
    <subcellularLocation>
        <location evidence="1 15">Cell membrane</location>
        <topology evidence="1 15">Single-pass type I membrane protein</topology>
    </subcellularLocation>
</comment>
<comment type="similarity">
    <text evidence="2 15">Belongs to the integrin beta chain family.</text>
</comment>
<reference evidence="20" key="1">
    <citation type="journal article" date="1997" name="Proc. Natl. Acad. Sci. U.S.A.">
        <title>Molecular evolution of integrins: genes encoding integrin beta subunits from a coral and a sponge.</title>
        <authorList>
            <person name="Brower D.L."/>
            <person name="Brower S.M."/>
            <person name="Hayward D.C."/>
            <person name="Ball E.E."/>
        </authorList>
    </citation>
    <scope>NUCLEOTIDE SEQUENCE</scope>
</reference>
<sequence>MLGLQWSILGSLLVGVVYGQTGLDPALGRLCNAQVSCGDCIFSSPNCVWCADQNYNGTRCYAIGDPDFENLCSGMEQNPMGEITDTVDPPLQDLTQVSPSRVSINVRPGQPQTFNLNVRPARNFPIDLYLLMDLSYSMRDDLDNLKQLGADLAASIVGLSTNFRIGFGSFVEKVVAPFTTLDVRFQQNPCLNRNDIVCEPTYSYRHIISLTDDADEFNDLVQEQMISGNQDLPEGGFDGFLQSLLCTNLIGWRDVSRKLLLYITDAGFHFAGDGKLGGLILPHQSICRLPNSGPHTGSVPVEYMDAELFDYPSVGQIAQALREQDIIPIFAAQRDAREFYDVLAAEIGEGASTGTLASDSSNVVELVRQQYNTISQRVIFDQEPVPGVSVVINPTSCPGGVIEDGICTGLQIERVAEFDVTVSITECTPELLFQEISIPLRVVGFGELEIVLNALCRCECEDTESPNDPACSGSGTLSCGQCVCNPDNFGEFCQCDATNPNAQLDCPAGDSNIQCTGRGTCLCGICDCDPGFFGQACECDERDCINQDSGLLCSGRGSCGCDGRCTCNVEPVSQLPYNGDLNVCECTPNTQNCRDPTNRTSICNGRGACGCDGSCECEDPYFGQFCELCSGSEICFDTNCDSNRDCANCALDIIVQMVETTSVMEFFANAESNPNLPEGSMVSFDSENNAMQVVLPQGQCPLCDAGAVIINGTERADYQIDGEMAVRCEEVRDGCVYRYFVGIAATTDNFTAVHVEYARSCPDQQGGTAPWIIAISIIIPLIVLGLLLLLLLKGLLLLWDVVEVRKFEREIKNAKYTKNENPLYRSATKDYQNPLYGK</sequence>
<dbReference type="GO" id="GO:0005925">
    <property type="term" value="C:focal adhesion"/>
    <property type="evidence" value="ECO:0007669"/>
    <property type="project" value="TreeGrafter"/>
</dbReference>
<keyword evidence="4" id="KW-0245">EGF-like domain</keyword>
<dbReference type="InterPro" id="IPR013111">
    <property type="entry name" value="EGF_extracell"/>
</dbReference>
<evidence type="ECO:0000256" key="11">
    <source>
        <dbReference type="ARBA" id="ARBA00023136"/>
    </source>
</evidence>
<feature type="disulfide bond" evidence="14">
    <location>
        <begin position="523"/>
        <end position="553"/>
    </location>
</feature>
<evidence type="ECO:0000256" key="1">
    <source>
        <dbReference type="ARBA" id="ARBA00004251"/>
    </source>
</evidence>
<dbReference type="GO" id="GO:0009986">
    <property type="term" value="C:cell surface"/>
    <property type="evidence" value="ECO:0007669"/>
    <property type="project" value="TreeGrafter"/>
</dbReference>
<keyword evidence="10 15" id="KW-0401">Integrin</keyword>
<dbReference type="GO" id="GO:0008305">
    <property type="term" value="C:integrin complex"/>
    <property type="evidence" value="ECO:0007669"/>
    <property type="project" value="TreeGrafter"/>
</dbReference>
<dbReference type="Gene3D" id="2.60.40.1510">
    <property type="entry name" value="ntegrin, alpha v. Chain A, domain 3"/>
    <property type="match status" value="1"/>
</dbReference>
<feature type="disulfide bond" evidence="14">
    <location>
        <begin position="521"/>
        <end position="526"/>
    </location>
</feature>
<dbReference type="InterPro" id="IPR032695">
    <property type="entry name" value="Integrin_dom_sf"/>
</dbReference>
<evidence type="ECO:0000256" key="3">
    <source>
        <dbReference type="ARBA" id="ARBA00022475"/>
    </source>
</evidence>
<evidence type="ECO:0000256" key="17">
    <source>
        <dbReference type="SAM" id="SignalP"/>
    </source>
</evidence>
<keyword evidence="7" id="KW-0677">Repeat</keyword>
<dbReference type="GO" id="GO:0098609">
    <property type="term" value="P:cell-cell adhesion"/>
    <property type="evidence" value="ECO:0007669"/>
    <property type="project" value="TreeGrafter"/>
</dbReference>
<keyword evidence="13" id="KW-0325">Glycoprotein</keyword>
<dbReference type="GO" id="GO:0033627">
    <property type="term" value="P:cell adhesion mediated by integrin"/>
    <property type="evidence" value="ECO:0007669"/>
    <property type="project" value="TreeGrafter"/>
</dbReference>
<dbReference type="InterPro" id="IPR015812">
    <property type="entry name" value="Integrin_bsu"/>
</dbReference>
<keyword evidence="3" id="KW-1003">Cell membrane</keyword>
<evidence type="ECO:0000256" key="2">
    <source>
        <dbReference type="ARBA" id="ARBA00007449"/>
    </source>
</evidence>
<accession>O18482</accession>
<evidence type="ECO:0000259" key="19">
    <source>
        <dbReference type="SMART" id="SM01241"/>
    </source>
</evidence>
<dbReference type="InterPro" id="IPR002369">
    <property type="entry name" value="Integrin_bsu_VWA"/>
</dbReference>
<feature type="disulfide bond" evidence="14">
    <location>
        <begin position="561"/>
        <end position="603"/>
    </location>
</feature>
<dbReference type="SUPFAM" id="SSF53300">
    <property type="entry name" value="vWA-like"/>
    <property type="match status" value="1"/>
</dbReference>
<keyword evidence="8 15" id="KW-0130">Cell adhesion</keyword>
<dbReference type="SMART" id="SM00187">
    <property type="entry name" value="INB"/>
    <property type="match status" value="1"/>
</dbReference>
<dbReference type="Gene3D" id="3.40.50.410">
    <property type="entry name" value="von Willebrand factor, type A domain"/>
    <property type="match status" value="1"/>
</dbReference>
<evidence type="ECO:0000256" key="7">
    <source>
        <dbReference type="ARBA" id="ARBA00022737"/>
    </source>
</evidence>
<dbReference type="EMBL" id="AF005357">
    <property type="protein sequence ID" value="AAB66911.1"/>
    <property type="molecule type" value="mRNA"/>
</dbReference>
<dbReference type="InterPro" id="IPR036465">
    <property type="entry name" value="vWFA_dom_sf"/>
</dbReference>
<evidence type="ECO:0000256" key="9">
    <source>
        <dbReference type="ARBA" id="ARBA00022989"/>
    </source>
</evidence>
<dbReference type="Pfam" id="PF08725">
    <property type="entry name" value="Integrin_b_cyt"/>
    <property type="match status" value="1"/>
</dbReference>
<dbReference type="Pfam" id="PF00362">
    <property type="entry name" value="Integrin_beta"/>
    <property type="match status" value="1"/>
</dbReference>
<evidence type="ECO:0000256" key="4">
    <source>
        <dbReference type="ARBA" id="ARBA00022536"/>
    </source>
</evidence>
<feature type="domain" description="Integrin beta subunit cytoplasmic" evidence="19">
    <location>
        <begin position="793"/>
        <end position="838"/>
    </location>
</feature>
<feature type="disulfide bond" evidence="14">
    <location>
        <begin position="479"/>
        <end position="515"/>
    </location>
</feature>
<protein>
    <recommendedName>
        <fullName evidence="15">Integrin beta</fullName>
    </recommendedName>
</protein>
<evidence type="ECO:0000256" key="10">
    <source>
        <dbReference type="ARBA" id="ARBA00023037"/>
    </source>
</evidence>
<feature type="disulfide bond" evidence="14">
    <location>
        <begin position="567"/>
        <end position="584"/>
    </location>
</feature>
<name>O18482_9METZ</name>
<evidence type="ECO:0000256" key="14">
    <source>
        <dbReference type="PIRSR" id="PIRSR002512-1"/>
    </source>
</evidence>
<evidence type="ECO:0000256" key="6">
    <source>
        <dbReference type="ARBA" id="ARBA00022729"/>
    </source>
</evidence>
<keyword evidence="9 16" id="KW-1133">Transmembrane helix</keyword>
<feature type="domain" description="Integrin beta subunit VWA" evidence="18">
    <location>
        <begin position="36"/>
        <end position="458"/>
    </location>
</feature>
<feature type="signal peptide" evidence="17">
    <location>
        <begin position="1"/>
        <end position="19"/>
    </location>
</feature>
<feature type="transmembrane region" description="Helical" evidence="16">
    <location>
        <begin position="771"/>
        <end position="799"/>
    </location>
</feature>
<dbReference type="Gene3D" id="1.20.5.100">
    <property type="entry name" value="Cytochrome c1, transmembrane anchor, C-terminal"/>
    <property type="match status" value="1"/>
</dbReference>